<dbReference type="Pfam" id="PF01585">
    <property type="entry name" value="G-patch"/>
    <property type="match status" value="1"/>
</dbReference>
<organism evidence="4 5">
    <name type="scientific">Hermetia illucens</name>
    <name type="common">Black soldier fly</name>
    <dbReference type="NCBI Taxonomy" id="343691"/>
    <lineage>
        <taxon>Eukaryota</taxon>
        <taxon>Metazoa</taxon>
        <taxon>Ecdysozoa</taxon>
        <taxon>Arthropoda</taxon>
        <taxon>Hexapoda</taxon>
        <taxon>Insecta</taxon>
        <taxon>Pterygota</taxon>
        <taxon>Neoptera</taxon>
        <taxon>Endopterygota</taxon>
        <taxon>Diptera</taxon>
        <taxon>Brachycera</taxon>
        <taxon>Stratiomyomorpha</taxon>
        <taxon>Stratiomyidae</taxon>
        <taxon>Hermetiinae</taxon>
        <taxon>Hermetia</taxon>
    </lineage>
</organism>
<dbReference type="InterPro" id="IPR050656">
    <property type="entry name" value="PINX1"/>
</dbReference>
<dbReference type="PANTHER" id="PTHR23149:SF9">
    <property type="entry name" value="G PATCH DOMAIN-CONTAINING PROTEIN 4"/>
    <property type="match status" value="1"/>
</dbReference>
<feature type="compositionally biased region" description="Polar residues" evidence="2">
    <location>
        <begin position="180"/>
        <end position="196"/>
    </location>
</feature>
<protein>
    <recommendedName>
        <fullName evidence="1">G patch domain-containing protein 4</fullName>
    </recommendedName>
</protein>
<dbReference type="GO" id="GO:0003676">
    <property type="term" value="F:nucleic acid binding"/>
    <property type="evidence" value="ECO:0007669"/>
    <property type="project" value="InterPro"/>
</dbReference>
<reference evidence="4 5" key="1">
    <citation type="submission" date="2020-11" db="EMBL/GenBank/DDBJ databases">
        <authorList>
            <person name="Wallbank WR R."/>
            <person name="Pardo Diaz C."/>
            <person name="Kozak K."/>
            <person name="Martin S."/>
            <person name="Jiggins C."/>
            <person name="Moest M."/>
            <person name="Warren A I."/>
            <person name="Generalovic N T."/>
            <person name="Byers J.R.P. K."/>
            <person name="Montejo-Kovacevich G."/>
            <person name="Yen C E."/>
        </authorList>
    </citation>
    <scope>NUCLEOTIDE SEQUENCE [LARGE SCALE GENOMIC DNA]</scope>
</reference>
<feature type="compositionally biased region" description="Polar residues" evidence="2">
    <location>
        <begin position="320"/>
        <end position="330"/>
    </location>
</feature>
<feature type="compositionally biased region" description="Basic residues" evidence="2">
    <location>
        <begin position="280"/>
        <end position="295"/>
    </location>
</feature>
<dbReference type="AlphaFoldDB" id="A0A7R8ULZ9"/>
<sequence length="372" mass="42298">MDFAKSLMKKYGWKEGDGLGKNSDGIDKPLKANLKFDNSGLGHDKAADFNNHWWERVYNEAAGNIEVENGAGVSLTTKKEDALEISTKEYSVSKLKKLTGESSYNNFLKSATLSASGESENPSHVDMDEVNLTKFKPLTDEQLLAACGGRTAHKGARHGLKLSGKLARIEQQERELLSRMQNTSTADADPTNCQSTSKKKKKRKRERQVEEFTEQENQDELADLLYNAEYTTSSKKKRKEARKLDNELSSCLERFSMDRTALDEDGDTVLEPAFSETNKSRRKDKKHKKRKRKNKQFIPEPILDEKSNEKEAIDELDDQLTVNSLEVNISDSEEQRSNHSSEQTKSKKVRKREKRLMKKLRTSLENSVVITD</sequence>
<dbReference type="InParanoid" id="A0A7R8ULZ9"/>
<feature type="domain" description="G-patch" evidence="3">
    <location>
        <begin position="1"/>
        <end position="46"/>
    </location>
</feature>
<feature type="region of interest" description="Disordered" evidence="2">
    <location>
        <begin position="269"/>
        <end position="356"/>
    </location>
</feature>
<keyword evidence="5" id="KW-1185">Reference proteome</keyword>
<evidence type="ECO:0000256" key="2">
    <source>
        <dbReference type="SAM" id="MobiDB-lite"/>
    </source>
</evidence>
<feature type="compositionally biased region" description="Basic and acidic residues" evidence="2">
    <location>
        <begin position="333"/>
        <end position="345"/>
    </location>
</feature>
<proteinExistence type="predicted"/>
<dbReference type="InterPro" id="IPR000467">
    <property type="entry name" value="G_patch_dom"/>
</dbReference>
<dbReference type="EMBL" id="LR899010">
    <property type="protein sequence ID" value="CAD7082477.1"/>
    <property type="molecule type" value="Genomic_DNA"/>
</dbReference>
<feature type="compositionally biased region" description="Basic residues" evidence="2">
    <location>
        <begin position="346"/>
        <end position="356"/>
    </location>
</feature>
<evidence type="ECO:0000256" key="1">
    <source>
        <dbReference type="ARBA" id="ARBA00040365"/>
    </source>
</evidence>
<dbReference type="GO" id="GO:0005730">
    <property type="term" value="C:nucleolus"/>
    <property type="evidence" value="ECO:0007669"/>
    <property type="project" value="TreeGrafter"/>
</dbReference>
<name>A0A7R8ULZ9_HERIL</name>
<evidence type="ECO:0000313" key="5">
    <source>
        <dbReference type="Proteomes" id="UP000594454"/>
    </source>
</evidence>
<dbReference type="PANTHER" id="PTHR23149">
    <property type="entry name" value="G PATCH DOMAIN CONTAINING PROTEIN"/>
    <property type="match status" value="1"/>
</dbReference>
<dbReference type="SMART" id="SM00443">
    <property type="entry name" value="G_patch"/>
    <property type="match status" value="1"/>
</dbReference>
<gene>
    <name evidence="4" type="ORF">HERILL_LOCUS5510</name>
</gene>
<dbReference type="OMA" id="ILGKYGW"/>
<accession>A0A7R8ULZ9</accession>
<dbReference type="Proteomes" id="UP000594454">
    <property type="component" value="Chromosome 2"/>
</dbReference>
<evidence type="ECO:0000259" key="3">
    <source>
        <dbReference type="PROSITE" id="PS50174"/>
    </source>
</evidence>
<feature type="compositionally biased region" description="Basic residues" evidence="2">
    <location>
        <begin position="197"/>
        <end position="206"/>
    </location>
</feature>
<feature type="region of interest" description="Disordered" evidence="2">
    <location>
        <begin position="180"/>
        <end position="218"/>
    </location>
</feature>
<dbReference type="OrthoDB" id="10019757at2759"/>
<feature type="compositionally biased region" description="Basic and acidic residues" evidence="2">
    <location>
        <begin position="303"/>
        <end position="313"/>
    </location>
</feature>
<evidence type="ECO:0000313" key="4">
    <source>
        <dbReference type="EMBL" id="CAD7082477.1"/>
    </source>
</evidence>
<dbReference type="PROSITE" id="PS50174">
    <property type="entry name" value="G_PATCH"/>
    <property type="match status" value="1"/>
</dbReference>